<keyword evidence="2" id="KW-1185">Reference proteome</keyword>
<proteinExistence type="predicted"/>
<evidence type="ECO:0000313" key="2">
    <source>
        <dbReference type="Proteomes" id="UP000828390"/>
    </source>
</evidence>
<evidence type="ECO:0000313" key="1">
    <source>
        <dbReference type="EMBL" id="KAH3791993.1"/>
    </source>
</evidence>
<dbReference type="EMBL" id="JAIWYP010000007">
    <property type="protein sequence ID" value="KAH3791993.1"/>
    <property type="molecule type" value="Genomic_DNA"/>
</dbReference>
<reference evidence="1" key="1">
    <citation type="journal article" date="2019" name="bioRxiv">
        <title>The Genome of the Zebra Mussel, Dreissena polymorpha: A Resource for Invasive Species Research.</title>
        <authorList>
            <person name="McCartney M.A."/>
            <person name="Auch B."/>
            <person name="Kono T."/>
            <person name="Mallez S."/>
            <person name="Zhang Y."/>
            <person name="Obille A."/>
            <person name="Becker A."/>
            <person name="Abrahante J.E."/>
            <person name="Garbe J."/>
            <person name="Badalamenti J.P."/>
            <person name="Herman A."/>
            <person name="Mangelson H."/>
            <person name="Liachko I."/>
            <person name="Sullivan S."/>
            <person name="Sone E.D."/>
            <person name="Koren S."/>
            <person name="Silverstein K.A.T."/>
            <person name="Beckman K.B."/>
            <person name="Gohl D.M."/>
        </authorList>
    </citation>
    <scope>NUCLEOTIDE SEQUENCE</scope>
    <source>
        <strain evidence="1">Duluth1</strain>
        <tissue evidence="1">Whole animal</tissue>
    </source>
</reference>
<gene>
    <name evidence="1" type="ORF">DPMN_145482</name>
</gene>
<dbReference type="Proteomes" id="UP000828390">
    <property type="component" value="Unassembled WGS sequence"/>
</dbReference>
<accession>A0A9D4F508</accession>
<sequence length="107" mass="12234">MFAVGIVFANKYTRIFECKIPVNGAGESIDSAGCNWNNNDFTVFQKSFSAFRIRSDHNEDNSTSMVSTWIKAVEHLYNNVEFVYDDSYTSKCIFSQIVSGHKHLLYD</sequence>
<protein>
    <submittedName>
        <fullName evidence="1">Uncharacterized protein</fullName>
    </submittedName>
</protein>
<organism evidence="1 2">
    <name type="scientific">Dreissena polymorpha</name>
    <name type="common">Zebra mussel</name>
    <name type="synonym">Mytilus polymorpha</name>
    <dbReference type="NCBI Taxonomy" id="45954"/>
    <lineage>
        <taxon>Eukaryota</taxon>
        <taxon>Metazoa</taxon>
        <taxon>Spiralia</taxon>
        <taxon>Lophotrochozoa</taxon>
        <taxon>Mollusca</taxon>
        <taxon>Bivalvia</taxon>
        <taxon>Autobranchia</taxon>
        <taxon>Heteroconchia</taxon>
        <taxon>Euheterodonta</taxon>
        <taxon>Imparidentia</taxon>
        <taxon>Neoheterodontei</taxon>
        <taxon>Myida</taxon>
        <taxon>Dreissenoidea</taxon>
        <taxon>Dreissenidae</taxon>
        <taxon>Dreissena</taxon>
    </lineage>
</organism>
<comment type="caution">
    <text evidence="1">The sequence shown here is derived from an EMBL/GenBank/DDBJ whole genome shotgun (WGS) entry which is preliminary data.</text>
</comment>
<name>A0A9D4F508_DREPO</name>
<dbReference type="AlphaFoldDB" id="A0A9D4F508"/>
<reference evidence="1" key="2">
    <citation type="submission" date="2020-11" db="EMBL/GenBank/DDBJ databases">
        <authorList>
            <person name="McCartney M.A."/>
            <person name="Auch B."/>
            <person name="Kono T."/>
            <person name="Mallez S."/>
            <person name="Becker A."/>
            <person name="Gohl D.M."/>
            <person name="Silverstein K.A.T."/>
            <person name="Koren S."/>
            <person name="Bechman K.B."/>
            <person name="Herman A."/>
            <person name="Abrahante J.E."/>
            <person name="Garbe J."/>
        </authorList>
    </citation>
    <scope>NUCLEOTIDE SEQUENCE</scope>
    <source>
        <strain evidence="1">Duluth1</strain>
        <tissue evidence="1">Whole animal</tissue>
    </source>
</reference>